<feature type="transmembrane region" description="Helical" evidence="5">
    <location>
        <begin position="12"/>
        <end position="29"/>
    </location>
</feature>
<feature type="transmembrane region" description="Helical" evidence="5">
    <location>
        <begin position="277"/>
        <end position="299"/>
    </location>
</feature>
<feature type="transmembrane region" description="Helical" evidence="5">
    <location>
        <begin position="222"/>
        <end position="243"/>
    </location>
</feature>
<accession>A0ABW2NSP2</accession>
<evidence type="ECO:0000256" key="2">
    <source>
        <dbReference type="ARBA" id="ARBA00022692"/>
    </source>
</evidence>
<dbReference type="EMBL" id="JBHTCP010000039">
    <property type="protein sequence ID" value="MFC7372412.1"/>
    <property type="molecule type" value="Genomic_DNA"/>
</dbReference>
<comment type="caution">
    <text evidence="6">The sequence shown here is derived from an EMBL/GenBank/DDBJ whole genome shotgun (WGS) entry which is preliminary data.</text>
</comment>
<evidence type="ECO:0000313" key="6">
    <source>
        <dbReference type="EMBL" id="MFC7372412.1"/>
    </source>
</evidence>
<evidence type="ECO:0000256" key="5">
    <source>
        <dbReference type="SAM" id="Phobius"/>
    </source>
</evidence>
<dbReference type="Proteomes" id="UP001596549">
    <property type="component" value="Unassembled WGS sequence"/>
</dbReference>
<evidence type="ECO:0008006" key="8">
    <source>
        <dbReference type="Google" id="ProtNLM"/>
    </source>
</evidence>
<protein>
    <recommendedName>
        <fullName evidence="8">ABC transmembrane type-1 domain-containing protein</fullName>
    </recommendedName>
</protein>
<feature type="transmembrane region" description="Helical" evidence="5">
    <location>
        <begin position="124"/>
        <end position="142"/>
    </location>
</feature>
<dbReference type="RefSeq" id="WP_379749968.1">
    <property type="nucleotide sequence ID" value="NZ_JBHTCP010000039.1"/>
</dbReference>
<keyword evidence="4 5" id="KW-0472">Membrane</keyword>
<reference evidence="7" key="1">
    <citation type="journal article" date="2019" name="Int. J. Syst. Evol. Microbiol.">
        <title>The Global Catalogue of Microorganisms (GCM) 10K type strain sequencing project: providing services to taxonomists for standard genome sequencing and annotation.</title>
        <authorList>
            <consortium name="The Broad Institute Genomics Platform"/>
            <consortium name="The Broad Institute Genome Sequencing Center for Infectious Disease"/>
            <person name="Wu L."/>
            <person name="Ma J."/>
        </authorList>
    </citation>
    <scope>NUCLEOTIDE SEQUENCE [LARGE SCALE GENOMIC DNA]</scope>
    <source>
        <strain evidence="7">NBRC 106396</strain>
    </source>
</reference>
<keyword evidence="2 5" id="KW-0812">Transmembrane</keyword>
<organism evidence="6 7">
    <name type="scientific">Fictibacillus iocasae</name>
    <dbReference type="NCBI Taxonomy" id="2715437"/>
    <lineage>
        <taxon>Bacteria</taxon>
        <taxon>Bacillati</taxon>
        <taxon>Bacillota</taxon>
        <taxon>Bacilli</taxon>
        <taxon>Bacillales</taxon>
        <taxon>Fictibacillaceae</taxon>
        <taxon>Fictibacillus</taxon>
    </lineage>
</organism>
<name>A0ABW2NSP2_9BACL</name>
<dbReference type="PANTHER" id="PTHR43839:SF3">
    <property type="entry name" value="OLIGOPEPTIDE ABC TRANSPORTER, PERMEASE PROTEIN"/>
    <property type="match status" value="1"/>
</dbReference>
<dbReference type="PANTHER" id="PTHR43839">
    <property type="entry name" value="OPPC IN A BINDING PROTEIN-DEPENDENT TRANSPORT SYSTEM"/>
    <property type="match status" value="1"/>
</dbReference>
<feature type="transmembrane region" description="Helical" evidence="5">
    <location>
        <begin position="82"/>
        <end position="104"/>
    </location>
</feature>
<keyword evidence="7" id="KW-1185">Reference proteome</keyword>
<gene>
    <name evidence="6" type="ORF">ACFQPF_12080</name>
</gene>
<keyword evidence="3 5" id="KW-1133">Transmembrane helix</keyword>
<dbReference type="InterPro" id="IPR035906">
    <property type="entry name" value="MetI-like_sf"/>
</dbReference>
<evidence type="ECO:0000256" key="4">
    <source>
        <dbReference type="ARBA" id="ARBA00023136"/>
    </source>
</evidence>
<feature type="transmembrane region" description="Helical" evidence="5">
    <location>
        <begin position="154"/>
        <end position="174"/>
    </location>
</feature>
<sequence length="309" mass="34382">MMAWKVVKQPSFLIGFLFIAGLLTISFTFERFYQVPEKVEFLYNDQGFVSKVAPFSPSDVPPFGTDRRGQSMFHLILDGAKYTVLFAAGIAVLRIALSVLISFFYYRMNTKTGSFIEDLVESSIYMPTAILAFILMEPLFMADPSGGFRKLNEIVTLQFLILTGIGVLPLISFFSKDIKSIMKKDYITNTVALGASLPYVYVRHVLPELVTKCLVLTAQNMIQVLIILCHLGVLSVFIGGAEVLMEGDPMEPTPAFYPIAGEWSGLIGLAFRELQTAPWLVLLPLAFFAATIYALNLIMQGIQNVRDAK</sequence>
<dbReference type="SUPFAM" id="SSF161098">
    <property type="entry name" value="MetI-like"/>
    <property type="match status" value="1"/>
</dbReference>
<evidence type="ECO:0000313" key="7">
    <source>
        <dbReference type="Proteomes" id="UP001596549"/>
    </source>
</evidence>
<proteinExistence type="predicted"/>
<evidence type="ECO:0000256" key="1">
    <source>
        <dbReference type="ARBA" id="ARBA00004141"/>
    </source>
</evidence>
<evidence type="ECO:0000256" key="3">
    <source>
        <dbReference type="ARBA" id="ARBA00022989"/>
    </source>
</evidence>
<comment type="subcellular location">
    <subcellularLocation>
        <location evidence="1">Membrane</location>
        <topology evidence="1">Multi-pass membrane protein</topology>
    </subcellularLocation>
</comment>